<keyword evidence="1" id="KW-0472">Membrane</keyword>
<name>A0A9D4GKV2_DREPO</name>
<evidence type="ECO:0000313" key="4">
    <source>
        <dbReference type="Proteomes" id="UP000828390"/>
    </source>
</evidence>
<evidence type="ECO:0000259" key="2">
    <source>
        <dbReference type="Pfam" id="PF05050"/>
    </source>
</evidence>
<evidence type="ECO:0000313" key="3">
    <source>
        <dbReference type="EMBL" id="KAH3816975.1"/>
    </source>
</evidence>
<dbReference type="InterPro" id="IPR029063">
    <property type="entry name" value="SAM-dependent_MTases_sf"/>
</dbReference>
<dbReference type="EMBL" id="JAIWYP010000005">
    <property type="protein sequence ID" value="KAH3816975.1"/>
    <property type="molecule type" value="Genomic_DNA"/>
</dbReference>
<keyword evidence="1" id="KW-1133">Transmembrane helix</keyword>
<sequence>MFYLLSRQITTDVTFSGQSINSLWTIHKQLANLDVYQYKIGANEGNTMRRRNLVLLPLAGLFFLHVFVVWYLRLFEPVIVRSLKEVQSPMIHVNQECKFVYLDLGSNKGVQIRKLYEPWLYPGAAIIPFFDKLLGNITKSSRRGDVCSFGFEANPRHMGRLKHIEQSYRRKGLNVTFYNNAVSDRTGEHVTIYSDTNFDIDWGAGILDTAIDNKTNMTEYKVLTIDIVDFIRSKILPLKPKAVFMKMDIEGSEFIVLPQMLQTSTLCKDIITSFVIELHEWAKKPMGSTLTFDDLKKMMSKQGCVPSEVVYVDDESFLHDVIVDPNW</sequence>
<reference evidence="3" key="2">
    <citation type="submission" date="2020-11" db="EMBL/GenBank/DDBJ databases">
        <authorList>
            <person name="McCartney M.A."/>
            <person name="Auch B."/>
            <person name="Kono T."/>
            <person name="Mallez S."/>
            <person name="Becker A."/>
            <person name="Gohl D.M."/>
            <person name="Silverstein K.A.T."/>
            <person name="Koren S."/>
            <person name="Bechman K.B."/>
            <person name="Herman A."/>
            <person name="Abrahante J.E."/>
            <person name="Garbe J."/>
        </authorList>
    </citation>
    <scope>NUCLEOTIDE SEQUENCE</scope>
    <source>
        <strain evidence="3">Duluth1</strain>
        <tissue evidence="3">Whole animal</tissue>
    </source>
</reference>
<keyword evidence="1" id="KW-0812">Transmembrane</keyword>
<keyword evidence="4" id="KW-1185">Reference proteome</keyword>
<proteinExistence type="predicted"/>
<comment type="caution">
    <text evidence="3">The sequence shown here is derived from an EMBL/GenBank/DDBJ whole genome shotgun (WGS) entry which is preliminary data.</text>
</comment>
<feature type="transmembrane region" description="Helical" evidence="1">
    <location>
        <begin position="53"/>
        <end position="72"/>
    </location>
</feature>
<dbReference type="SUPFAM" id="SSF53335">
    <property type="entry name" value="S-adenosyl-L-methionine-dependent methyltransferases"/>
    <property type="match status" value="1"/>
</dbReference>
<feature type="domain" description="Methyltransferase FkbM" evidence="2">
    <location>
        <begin position="140"/>
        <end position="282"/>
    </location>
</feature>
<dbReference type="InterPro" id="IPR006342">
    <property type="entry name" value="FkbM_mtfrase"/>
</dbReference>
<protein>
    <recommendedName>
        <fullName evidence="2">Methyltransferase FkbM domain-containing protein</fullName>
    </recommendedName>
</protein>
<dbReference type="Pfam" id="PF05050">
    <property type="entry name" value="Methyltransf_21"/>
    <property type="match status" value="1"/>
</dbReference>
<evidence type="ECO:0000256" key="1">
    <source>
        <dbReference type="SAM" id="Phobius"/>
    </source>
</evidence>
<dbReference type="AlphaFoldDB" id="A0A9D4GKV2"/>
<gene>
    <name evidence="3" type="ORF">DPMN_118500</name>
</gene>
<dbReference type="Gene3D" id="3.40.50.150">
    <property type="entry name" value="Vaccinia Virus protein VP39"/>
    <property type="match status" value="1"/>
</dbReference>
<organism evidence="3 4">
    <name type="scientific">Dreissena polymorpha</name>
    <name type="common">Zebra mussel</name>
    <name type="synonym">Mytilus polymorpha</name>
    <dbReference type="NCBI Taxonomy" id="45954"/>
    <lineage>
        <taxon>Eukaryota</taxon>
        <taxon>Metazoa</taxon>
        <taxon>Spiralia</taxon>
        <taxon>Lophotrochozoa</taxon>
        <taxon>Mollusca</taxon>
        <taxon>Bivalvia</taxon>
        <taxon>Autobranchia</taxon>
        <taxon>Heteroconchia</taxon>
        <taxon>Euheterodonta</taxon>
        <taxon>Imparidentia</taxon>
        <taxon>Neoheterodontei</taxon>
        <taxon>Myida</taxon>
        <taxon>Dreissenoidea</taxon>
        <taxon>Dreissenidae</taxon>
        <taxon>Dreissena</taxon>
    </lineage>
</organism>
<reference evidence="3" key="1">
    <citation type="journal article" date="2019" name="bioRxiv">
        <title>The Genome of the Zebra Mussel, Dreissena polymorpha: A Resource for Invasive Species Research.</title>
        <authorList>
            <person name="McCartney M.A."/>
            <person name="Auch B."/>
            <person name="Kono T."/>
            <person name="Mallez S."/>
            <person name="Zhang Y."/>
            <person name="Obille A."/>
            <person name="Becker A."/>
            <person name="Abrahante J.E."/>
            <person name="Garbe J."/>
            <person name="Badalamenti J.P."/>
            <person name="Herman A."/>
            <person name="Mangelson H."/>
            <person name="Liachko I."/>
            <person name="Sullivan S."/>
            <person name="Sone E.D."/>
            <person name="Koren S."/>
            <person name="Silverstein K.A.T."/>
            <person name="Beckman K.B."/>
            <person name="Gohl D.M."/>
        </authorList>
    </citation>
    <scope>NUCLEOTIDE SEQUENCE</scope>
    <source>
        <strain evidence="3">Duluth1</strain>
        <tissue evidence="3">Whole animal</tissue>
    </source>
</reference>
<accession>A0A9D4GKV2</accession>
<dbReference type="Proteomes" id="UP000828390">
    <property type="component" value="Unassembled WGS sequence"/>
</dbReference>